<dbReference type="RefSeq" id="WP_344869549.1">
    <property type="nucleotide sequence ID" value="NZ_BAABBP010000014.1"/>
</dbReference>
<dbReference type="InterPro" id="IPR011990">
    <property type="entry name" value="TPR-like_helical_dom_sf"/>
</dbReference>
<proteinExistence type="predicted"/>
<dbReference type="SUPFAM" id="SSF48452">
    <property type="entry name" value="TPR-like"/>
    <property type="match status" value="1"/>
</dbReference>
<sequence length="163" mass="17993">MRQPALQFPATAQDASIINDTPDHPLLSEWKQLTREGLAARRAHCLAHALAWYTRALCVARQLLTHAQDSHAPHERLAAYVTAHLNLADCYADMNQPASAAECLCRAHHKLMALQDSDAAPQPLRLEAARLLQSTRAALQQGRRARSAQALHTLHALPNALMH</sequence>
<name>A0ABP7RCC4_9BURK</name>
<dbReference type="Gene3D" id="1.25.40.10">
    <property type="entry name" value="Tetratricopeptide repeat domain"/>
    <property type="match status" value="1"/>
</dbReference>
<evidence type="ECO:0000313" key="1">
    <source>
        <dbReference type="EMBL" id="GAA3995574.1"/>
    </source>
</evidence>
<dbReference type="EMBL" id="BAABBP010000014">
    <property type="protein sequence ID" value="GAA3995574.1"/>
    <property type="molecule type" value="Genomic_DNA"/>
</dbReference>
<accession>A0ABP7RCC4</accession>
<organism evidence="1 2">
    <name type="scientific">Comamonas faecalis</name>
    <dbReference type="NCBI Taxonomy" id="1387849"/>
    <lineage>
        <taxon>Bacteria</taxon>
        <taxon>Pseudomonadati</taxon>
        <taxon>Pseudomonadota</taxon>
        <taxon>Betaproteobacteria</taxon>
        <taxon>Burkholderiales</taxon>
        <taxon>Comamonadaceae</taxon>
        <taxon>Comamonas</taxon>
    </lineage>
</organism>
<gene>
    <name evidence="1" type="ORF">GCM10022279_19030</name>
</gene>
<evidence type="ECO:0000313" key="2">
    <source>
        <dbReference type="Proteomes" id="UP001501627"/>
    </source>
</evidence>
<reference evidence="2" key="1">
    <citation type="journal article" date="2019" name="Int. J. Syst. Evol. Microbiol.">
        <title>The Global Catalogue of Microorganisms (GCM) 10K type strain sequencing project: providing services to taxonomists for standard genome sequencing and annotation.</title>
        <authorList>
            <consortium name="The Broad Institute Genomics Platform"/>
            <consortium name="The Broad Institute Genome Sequencing Center for Infectious Disease"/>
            <person name="Wu L."/>
            <person name="Ma J."/>
        </authorList>
    </citation>
    <scope>NUCLEOTIDE SEQUENCE [LARGE SCALE GENOMIC DNA]</scope>
    <source>
        <strain evidence="2">JCM 17561</strain>
    </source>
</reference>
<protein>
    <submittedName>
        <fullName evidence="1">Uncharacterized protein</fullName>
    </submittedName>
</protein>
<dbReference type="Proteomes" id="UP001501627">
    <property type="component" value="Unassembled WGS sequence"/>
</dbReference>
<comment type="caution">
    <text evidence="1">The sequence shown here is derived from an EMBL/GenBank/DDBJ whole genome shotgun (WGS) entry which is preliminary data.</text>
</comment>
<keyword evidence="2" id="KW-1185">Reference proteome</keyword>